<evidence type="ECO:0000313" key="3">
    <source>
        <dbReference type="Proteomes" id="UP000266385"/>
    </source>
</evidence>
<comment type="caution">
    <text evidence="2">The sequence shown here is derived from an EMBL/GenBank/DDBJ whole genome shotgun (WGS) entry which is preliminary data.</text>
</comment>
<keyword evidence="3" id="KW-1185">Reference proteome</keyword>
<keyword evidence="1" id="KW-1133">Transmembrane helix</keyword>
<accession>A0A399RCX8</accession>
<dbReference type="EMBL" id="QWFX01000013">
    <property type="protein sequence ID" value="RIJ28434.1"/>
    <property type="molecule type" value="Genomic_DNA"/>
</dbReference>
<name>A0A399RCX8_9PROT</name>
<reference evidence="2 3" key="1">
    <citation type="submission" date="2018-08" db="EMBL/GenBank/DDBJ databases">
        <title>Henriciella mobilis sp. nov., isolated from seawater.</title>
        <authorList>
            <person name="Cheng H."/>
            <person name="Wu Y.-H."/>
            <person name="Xu X.-W."/>
            <person name="Guo L.-L."/>
        </authorList>
    </citation>
    <scope>NUCLEOTIDE SEQUENCE [LARGE SCALE GENOMIC DNA]</scope>
    <source>
        <strain evidence="2 3">JN25</strain>
    </source>
</reference>
<dbReference type="AlphaFoldDB" id="A0A399RCX8"/>
<proteinExistence type="predicted"/>
<dbReference type="Proteomes" id="UP000266385">
    <property type="component" value="Unassembled WGS sequence"/>
</dbReference>
<gene>
    <name evidence="2" type="ORF">D1223_13700</name>
</gene>
<evidence type="ECO:0000256" key="1">
    <source>
        <dbReference type="SAM" id="Phobius"/>
    </source>
</evidence>
<evidence type="ECO:0000313" key="2">
    <source>
        <dbReference type="EMBL" id="RIJ28434.1"/>
    </source>
</evidence>
<organism evidence="2 3">
    <name type="scientific">Henriciella mobilis</name>
    <dbReference type="NCBI Taxonomy" id="2305467"/>
    <lineage>
        <taxon>Bacteria</taxon>
        <taxon>Pseudomonadati</taxon>
        <taxon>Pseudomonadota</taxon>
        <taxon>Alphaproteobacteria</taxon>
        <taxon>Hyphomonadales</taxon>
        <taxon>Hyphomonadaceae</taxon>
        <taxon>Henriciella</taxon>
    </lineage>
</organism>
<protein>
    <submittedName>
        <fullName evidence="2">Uncharacterized protein</fullName>
    </submittedName>
</protein>
<keyword evidence="1" id="KW-0812">Transmembrane</keyword>
<keyword evidence="1" id="KW-0472">Membrane</keyword>
<sequence>MSRNPSYPPRKRGDGGWLALSLSGLMMVLCYPQVFGISRWIMEKFFEDVSSDAGYLVIPIFLLCMMVGFFGLTVLFQLIPKLFLLGVFTRR</sequence>
<feature type="transmembrane region" description="Helical" evidence="1">
    <location>
        <begin position="20"/>
        <end position="41"/>
    </location>
</feature>
<feature type="transmembrane region" description="Helical" evidence="1">
    <location>
        <begin position="53"/>
        <end position="79"/>
    </location>
</feature>